<feature type="region of interest" description="Disordered" evidence="1">
    <location>
        <begin position="62"/>
        <end position="104"/>
    </location>
</feature>
<keyword evidence="3" id="KW-1185">Reference proteome</keyword>
<evidence type="ECO:0000313" key="3">
    <source>
        <dbReference type="Proteomes" id="UP000189940"/>
    </source>
</evidence>
<gene>
    <name evidence="2" type="ORF">B2M20_10135</name>
</gene>
<reference evidence="2 3" key="1">
    <citation type="submission" date="2017-02" db="EMBL/GenBank/DDBJ databases">
        <title>Genome sequence of the nitrite-oxidizing bacterium Nitrobacter vulgaris strain Ab1.</title>
        <authorList>
            <person name="Mellbye B.L."/>
            <person name="Davis E.W."/>
            <person name="Spieck E."/>
            <person name="Chang J.H."/>
            <person name="Bottomley P.J."/>
            <person name="Sayavedra-Soto L.A."/>
        </authorList>
    </citation>
    <scope>NUCLEOTIDE SEQUENCE [LARGE SCALE GENOMIC DNA]</scope>
    <source>
        <strain evidence="2 3">Ab1</strain>
    </source>
</reference>
<sequence length="170" mass="18159">MAAANSEAAIPATTPTSARAGRSSYSLAAACGLVVRLHGLIRKYDGYRESLFQAAHLHHSPPFRQRKGESAGSIPFKDQSPHRAVTPESAPQRGLKGRLSRRHSPDAPLYGASDELVLAGILDQLLPALAVALRHMPSTFASIRSSSCSAGFPARWRALITFHLALQLAA</sequence>
<dbReference type="EMBL" id="MWPQ01000040">
    <property type="protein sequence ID" value="OPH82878.1"/>
    <property type="molecule type" value="Genomic_DNA"/>
</dbReference>
<dbReference type="Proteomes" id="UP000189940">
    <property type="component" value="Unassembled WGS sequence"/>
</dbReference>
<organism evidence="2 3">
    <name type="scientific">Nitrobacter vulgaris</name>
    <dbReference type="NCBI Taxonomy" id="29421"/>
    <lineage>
        <taxon>Bacteria</taxon>
        <taxon>Pseudomonadati</taxon>
        <taxon>Pseudomonadota</taxon>
        <taxon>Alphaproteobacteria</taxon>
        <taxon>Hyphomicrobiales</taxon>
        <taxon>Nitrobacteraceae</taxon>
        <taxon>Nitrobacter</taxon>
    </lineage>
</organism>
<name>A0A1V4HY19_NITVU</name>
<accession>A0A1V4HY19</accession>
<dbReference type="AlphaFoldDB" id="A0A1V4HY19"/>
<dbReference type="RefSeq" id="WP_079446908.1">
    <property type="nucleotide sequence ID" value="NZ_MWPQ01000040.1"/>
</dbReference>
<evidence type="ECO:0000256" key="1">
    <source>
        <dbReference type="SAM" id="MobiDB-lite"/>
    </source>
</evidence>
<protein>
    <submittedName>
        <fullName evidence="2">Uncharacterized protein</fullName>
    </submittedName>
</protein>
<proteinExistence type="predicted"/>
<feature type="region of interest" description="Disordered" evidence="1">
    <location>
        <begin position="1"/>
        <end position="21"/>
    </location>
</feature>
<evidence type="ECO:0000313" key="2">
    <source>
        <dbReference type="EMBL" id="OPH82878.1"/>
    </source>
</evidence>
<comment type="caution">
    <text evidence="2">The sequence shown here is derived from an EMBL/GenBank/DDBJ whole genome shotgun (WGS) entry which is preliminary data.</text>
</comment>